<comment type="similarity">
    <text evidence="1">Belongs to the protein kinase superfamily. NEK Ser/Thr protein kinase family. NIMA subfamily.</text>
</comment>
<evidence type="ECO:0000313" key="10">
    <source>
        <dbReference type="EMBL" id="MBB6475308.1"/>
    </source>
</evidence>
<sequence>MNNLSPGDPSQIGRYQVIGRLGRGGMGTVYLGLDDTGQRVAIKVINPEYSRHDLFRDRFRREAEAARRVRRFCTAAVLDADLDGDQLYVVTEYVDGPDLEHAVRTGGPLRGSSLDALAVGVATALTAIHGAGIVHRDLKPSNVLLSPVGPRVIDFGIARAMDTLSALTGTGQLVGTPRYMAPETLRGEPVSPACDVFSWGCLVAFAATGRPPFTAEALPAIVYQILNADPVLSGLDPSLHALITATLAKDPSRRPTSQQILDQLIGRTTPENAHHSVTEAWQHSSPPPYPAPSGNTTPAYTGRPGTTPHPPGTTPPPYAGPPEAAAPRYAGSTGHTGTTHHSAGPPPTAPYSGPYAGHPTAPHPGDPAQGHPGYGPTAAHHNPAATASLHPGPTAHGGGPALAGGRSGGSRRTRLIGIAAAAVVLAVVAGFGVRALLAPSGPPTDLAYLYRDDFNQSGTGWGGSTYTGVDYSTYGYAPDGYYAIDVDGGHPERAEKAPIPYLPKQPASPDPSATPTPTTPDRLLISVTAGTRRARADGEYGLFCRADQEYHLSRYEFLVDGRGQARIRRVTKGAGGNLTPPVAVKNLSSPSLLQAECAATTEGLRLTMWINGQELHSYTDPSPLPNGDVGVLARVPPDKAGPALKTSFDDFTVQGPAATSTP</sequence>
<keyword evidence="5 10" id="KW-0418">Kinase</keyword>
<dbReference type="PROSITE" id="PS00108">
    <property type="entry name" value="PROTEIN_KINASE_ST"/>
    <property type="match status" value="1"/>
</dbReference>
<evidence type="ECO:0000256" key="4">
    <source>
        <dbReference type="ARBA" id="ARBA00022741"/>
    </source>
</evidence>
<feature type="region of interest" description="Disordered" evidence="8">
    <location>
        <begin position="272"/>
        <end position="410"/>
    </location>
</feature>
<keyword evidence="11" id="KW-1185">Reference proteome</keyword>
<keyword evidence="4 7" id="KW-0547">Nucleotide-binding</keyword>
<dbReference type="PROSITE" id="PS00107">
    <property type="entry name" value="PROTEIN_KINASE_ATP"/>
    <property type="match status" value="1"/>
</dbReference>
<dbReference type="Pfam" id="PF00069">
    <property type="entry name" value="Pkinase"/>
    <property type="match status" value="1"/>
</dbReference>
<name>A0A7X0M801_9ACTN</name>
<feature type="compositionally biased region" description="Low complexity" evidence="8">
    <location>
        <begin position="321"/>
        <end position="343"/>
    </location>
</feature>
<feature type="binding site" evidence="7">
    <location>
        <position position="43"/>
    </location>
    <ligand>
        <name>ATP</name>
        <dbReference type="ChEBI" id="CHEBI:30616"/>
    </ligand>
</feature>
<evidence type="ECO:0000313" key="11">
    <source>
        <dbReference type="Proteomes" id="UP000555564"/>
    </source>
</evidence>
<dbReference type="Proteomes" id="UP000555564">
    <property type="component" value="Unassembled WGS sequence"/>
</dbReference>
<feature type="compositionally biased region" description="Pro residues" evidence="8">
    <location>
        <begin position="307"/>
        <end position="320"/>
    </location>
</feature>
<feature type="domain" description="Protein kinase" evidence="9">
    <location>
        <begin position="15"/>
        <end position="277"/>
    </location>
</feature>
<dbReference type="Gene3D" id="1.10.510.10">
    <property type="entry name" value="Transferase(Phosphotransferase) domain 1"/>
    <property type="match status" value="1"/>
</dbReference>
<evidence type="ECO:0000256" key="1">
    <source>
        <dbReference type="ARBA" id="ARBA00010886"/>
    </source>
</evidence>
<comment type="caution">
    <text evidence="10">The sequence shown here is derived from an EMBL/GenBank/DDBJ whole genome shotgun (WGS) entry which is preliminary data.</text>
</comment>
<dbReference type="PROSITE" id="PS50011">
    <property type="entry name" value="PROTEIN_KINASE_DOM"/>
    <property type="match status" value="1"/>
</dbReference>
<evidence type="ECO:0000259" key="9">
    <source>
        <dbReference type="PROSITE" id="PS50011"/>
    </source>
</evidence>
<dbReference type="InterPro" id="IPR000719">
    <property type="entry name" value="Prot_kinase_dom"/>
</dbReference>
<dbReference type="PANTHER" id="PTHR43671">
    <property type="entry name" value="SERINE/THREONINE-PROTEIN KINASE NEK"/>
    <property type="match status" value="1"/>
</dbReference>
<keyword evidence="3" id="KW-0808">Transferase</keyword>
<evidence type="ECO:0000256" key="5">
    <source>
        <dbReference type="ARBA" id="ARBA00022777"/>
    </source>
</evidence>
<dbReference type="Gene3D" id="3.30.200.20">
    <property type="entry name" value="Phosphorylase Kinase, domain 1"/>
    <property type="match status" value="1"/>
</dbReference>
<dbReference type="SMART" id="SM00220">
    <property type="entry name" value="S_TKc"/>
    <property type="match status" value="1"/>
</dbReference>
<dbReference type="EC" id="2.7.11.1" evidence="2"/>
<keyword evidence="10" id="KW-0723">Serine/threonine-protein kinase</keyword>
<proteinExistence type="inferred from homology"/>
<gene>
    <name evidence="10" type="ORF">BJ992_004739</name>
</gene>
<dbReference type="GO" id="GO:0005524">
    <property type="term" value="F:ATP binding"/>
    <property type="evidence" value="ECO:0007669"/>
    <property type="project" value="UniProtKB-UniRule"/>
</dbReference>
<reference evidence="10 11" key="1">
    <citation type="submission" date="2020-08" db="EMBL/GenBank/DDBJ databases">
        <title>Sequencing the genomes of 1000 actinobacteria strains.</title>
        <authorList>
            <person name="Klenk H.-P."/>
        </authorList>
    </citation>
    <scope>NUCLEOTIDE SEQUENCE [LARGE SCALE GENOMIC DNA]</scope>
    <source>
        <strain evidence="10 11">DSM 44936</strain>
    </source>
</reference>
<evidence type="ECO:0000256" key="7">
    <source>
        <dbReference type="PROSITE-ProRule" id="PRU10141"/>
    </source>
</evidence>
<dbReference type="AlphaFoldDB" id="A0A7X0M801"/>
<evidence type="ECO:0000256" key="8">
    <source>
        <dbReference type="SAM" id="MobiDB-lite"/>
    </source>
</evidence>
<feature type="compositionally biased region" description="Low complexity" evidence="8">
    <location>
        <begin position="376"/>
        <end position="394"/>
    </location>
</feature>
<dbReference type="SUPFAM" id="SSF56112">
    <property type="entry name" value="Protein kinase-like (PK-like)"/>
    <property type="match status" value="1"/>
</dbReference>
<dbReference type="EMBL" id="JACHIU010000001">
    <property type="protein sequence ID" value="MBB6475308.1"/>
    <property type="molecule type" value="Genomic_DNA"/>
</dbReference>
<dbReference type="InterPro" id="IPR050660">
    <property type="entry name" value="NEK_Ser/Thr_kinase"/>
</dbReference>
<dbReference type="InterPro" id="IPR017441">
    <property type="entry name" value="Protein_kinase_ATP_BS"/>
</dbReference>
<evidence type="ECO:0000256" key="2">
    <source>
        <dbReference type="ARBA" id="ARBA00012513"/>
    </source>
</evidence>
<dbReference type="PANTHER" id="PTHR43671:SF13">
    <property type="entry name" value="SERINE_THREONINE-PROTEIN KINASE NEK2"/>
    <property type="match status" value="1"/>
</dbReference>
<dbReference type="RefSeq" id="WP_343072822.1">
    <property type="nucleotide sequence ID" value="NZ_BAAALO010000067.1"/>
</dbReference>
<feature type="compositionally biased region" description="Pro residues" evidence="8">
    <location>
        <begin position="500"/>
        <end position="518"/>
    </location>
</feature>
<dbReference type="InterPro" id="IPR008271">
    <property type="entry name" value="Ser/Thr_kinase_AS"/>
</dbReference>
<feature type="compositionally biased region" description="Basic and acidic residues" evidence="8">
    <location>
        <begin position="487"/>
        <end position="496"/>
    </location>
</feature>
<protein>
    <recommendedName>
        <fullName evidence="2">non-specific serine/threonine protein kinase</fullName>
        <ecNumber evidence="2">2.7.11.1</ecNumber>
    </recommendedName>
</protein>
<dbReference type="Gene3D" id="2.60.120.560">
    <property type="entry name" value="Exo-inulinase, domain 1"/>
    <property type="match status" value="1"/>
</dbReference>
<dbReference type="GO" id="GO:0004674">
    <property type="term" value="F:protein serine/threonine kinase activity"/>
    <property type="evidence" value="ECO:0007669"/>
    <property type="project" value="UniProtKB-KW"/>
</dbReference>
<keyword evidence="6 7" id="KW-0067">ATP-binding</keyword>
<evidence type="ECO:0000256" key="3">
    <source>
        <dbReference type="ARBA" id="ARBA00022679"/>
    </source>
</evidence>
<feature type="region of interest" description="Disordered" evidence="8">
    <location>
        <begin position="487"/>
        <end position="522"/>
    </location>
</feature>
<dbReference type="InterPro" id="IPR011009">
    <property type="entry name" value="Kinase-like_dom_sf"/>
</dbReference>
<evidence type="ECO:0000256" key="6">
    <source>
        <dbReference type="ARBA" id="ARBA00022840"/>
    </source>
</evidence>
<feature type="compositionally biased region" description="Gly residues" evidence="8">
    <location>
        <begin position="395"/>
        <end position="408"/>
    </location>
</feature>
<feature type="region of interest" description="Disordered" evidence="8">
    <location>
        <begin position="643"/>
        <end position="662"/>
    </location>
</feature>
<organism evidence="10 11">
    <name type="scientific">Sphaerisporangium rubeum</name>
    <dbReference type="NCBI Taxonomy" id="321317"/>
    <lineage>
        <taxon>Bacteria</taxon>
        <taxon>Bacillati</taxon>
        <taxon>Actinomycetota</taxon>
        <taxon>Actinomycetes</taxon>
        <taxon>Streptosporangiales</taxon>
        <taxon>Streptosporangiaceae</taxon>
        <taxon>Sphaerisporangium</taxon>
    </lineage>
</organism>
<accession>A0A7X0M801</accession>
<dbReference type="CDD" id="cd14014">
    <property type="entry name" value="STKc_PknB_like"/>
    <property type="match status" value="1"/>
</dbReference>